<reference evidence="1" key="1">
    <citation type="submission" date="2022-07" db="EMBL/GenBank/DDBJ databases">
        <title>Genome Sequence of Phlebia brevispora.</title>
        <authorList>
            <person name="Buettner E."/>
        </authorList>
    </citation>
    <scope>NUCLEOTIDE SEQUENCE</scope>
    <source>
        <strain evidence="1">MPL23</strain>
    </source>
</reference>
<gene>
    <name evidence="1" type="ORF">NM688_g7249</name>
</gene>
<dbReference type="Proteomes" id="UP001148662">
    <property type="component" value="Unassembled WGS sequence"/>
</dbReference>
<comment type="caution">
    <text evidence="1">The sequence shown here is derived from an EMBL/GenBank/DDBJ whole genome shotgun (WGS) entry which is preliminary data.</text>
</comment>
<name>A0ACC1S7C3_9APHY</name>
<protein>
    <submittedName>
        <fullName evidence="1">Uncharacterized protein</fullName>
    </submittedName>
</protein>
<proteinExistence type="predicted"/>
<organism evidence="1 2">
    <name type="scientific">Phlebia brevispora</name>
    <dbReference type="NCBI Taxonomy" id="194682"/>
    <lineage>
        <taxon>Eukaryota</taxon>
        <taxon>Fungi</taxon>
        <taxon>Dikarya</taxon>
        <taxon>Basidiomycota</taxon>
        <taxon>Agaricomycotina</taxon>
        <taxon>Agaricomycetes</taxon>
        <taxon>Polyporales</taxon>
        <taxon>Meruliaceae</taxon>
        <taxon>Phlebia</taxon>
    </lineage>
</organism>
<keyword evidence="2" id="KW-1185">Reference proteome</keyword>
<sequence>MFKFNFDLDDLEDVDPLGAPGQAVNEPQVSSTLESSASSVESKHFTEHRLSDLIAKLPPEISYSPLTIVSAHGDKTEITISRRDLFDARFQLIASSSSDNPAGADTTSLTDLEYVEAPSDLVPGVYEGGLKTWECSIDLAATLHNMLPPMITKSQRILEIGCGTAVPSVYILHRLFSSPPVQGRRTAIHLQDYNELVFRLVTLPNIILVWYMSPASESFRTSLEAKFDSKPPSAPSDEPSAVSEADEADEPDTFPPADPTESGDLPLPPALLTAFQKSLVEYGIDLRFFSGSWETFDLSACSHSGDDSDEGGDCRYNVVITSETIYQTDSLPALLDLMWRACTNHGRDEGQEQSLEEVTREKLKIDWDTAEGNSYLCLVAAKQVYFGVGGGVAEFVHAIETGVPSTHKRHKGQVKPVWAMNEGVKRSVMRVTWQ</sequence>
<dbReference type="EMBL" id="JANHOG010001653">
    <property type="protein sequence ID" value="KAJ3533664.1"/>
    <property type="molecule type" value="Genomic_DNA"/>
</dbReference>
<accession>A0ACC1S7C3</accession>
<evidence type="ECO:0000313" key="1">
    <source>
        <dbReference type="EMBL" id="KAJ3533664.1"/>
    </source>
</evidence>
<evidence type="ECO:0000313" key="2">
    <source>
        <dbReference type="Proteomes" id="UP001148662"/>
    </source>
</evidence>